<name>A0A518RB56_9SPHN</name>
<reference evidence="1 2" key="1">
    <citation type="submission" date="2019-07" db="EMBL/GenBank/DDBJ databases">
        <title>Sphingomonas alkalisoli sp. nov., isolated from rhizosphere soil of Suaedae salsa.</title>
        <authorList>
            <person name="Zhang H."/>
            <person name="Xu L."/>
            <person name="Zhang J.-X."/>
            <person name="Sun J.-Q."/>
        </authorList>
    </citation>
    <scope>NUCLEOTIDE SEQUENCE [LARGE SCALE GENOMIC DNA]</scope>
    <source>
        <strain evidence="1 2">XS-10</strain>
    </source>
</reference>
<proteinExistence type="predicted"/>
<evidence type="ECO:0000313" key="1">
    <source>
        <dbReference type="EMBL" id="QDX24674.1"/>
    </source>
</evidence>
<sequence>MSTPSAIDSDDYGRTIDMAAFGHALTRRRAEIEAETGEPFTVPRNEGTRRTASKRALLAEIDQLAAAKGIRW</sequence>
<dbReference type="AlphaFoldDB" id="A0A518RB56"/>
<dbReference type="Proteomes" id="UP000318055">
    <property type="component" value="Chromosome"/>
</dbReference>
<dbReference type="EMBL" id="CP042239">
    <property type="protein sequence ID" value="QDX24674.1"/>
    <property type="molecule type" value="Genomic_DNA"/>
</dbReference>
<evidence type="ECO:0000313" key="2">
    <source>
        <dbReference type="Proteomes" id="UP000318055"/>
    </source>
</evidence>
<dbReference type="OrthoDB" id="7509395at2"/>
<gene>
    <name evidence="1" type="ORF">FPZ54_00605</name>
</gene>
<protein>
    <submittedName>
        <fullName evidence="1">Uncharacterized protein</fullName>
    </submittedName>
</protein>
<accession>A0A518RB56</accession>
<dbReference type="KEGG" id="ssua:FPZ54_00605"/>
<dbReference type="RefSeq" id="WP_145844204.1">
    <property type="nucleotide sequence ID" value="NZ_CP042239.1"/>
</dbReference>
<organism evidence="1 2">
    <name type="scientific">Sphingomonas suaedae</name>
    <dbReference type="NCBI Taxonomy" id="2599297"/>
    <lineage>
        <taxon>Bacteria</taxon>
        <taxon>Pseudomonadati</taxon>
        <taxon>Pseudomonadota</taxon>
        <taxon>Alphaproteobacteria</taxon>
        <taxon>Sphingomonadales</taxon>
        <taxon>Sphingomonadaceae</taxon>
        <taxon>Sphingomonas</taxon>
    </lineage>
</organism>
<keyword evidence="2" id="KW-1185">Reference proteome</keyword>